<comment type="caution">
    <text evidence="2">The sequence shown here is derived from an EMBL/GenBank/DDBJ whole genome shotgun (WGS) entry which is preliminary data.</text>
</comment>
<dbReference type="SUPFAM" id="SSF52317">
    <property type="entry name" value="Class I glutamine amidotransferase-like"/>
    <property type="match status" value="1"/>
</dbReference>
<dbReference type="GO" id="GO:0005829">
    <property type="term" value="C:cytosol"/>
    <property type="evidence" value="ECO:0007669"/>
    <property type="project" value="TreeGrafter"/>
</dbReference>
<dbReference type="Proteomes" id="UP000243451">
    <property type="component" value="Unassembled WGS sequence"/>
</dbReference>
<dbReference type="InterPro" id="IPR044992">
    <property type="entry name" value="ChyE-like"/>
</dbReference>
<evidence type="ECO:0000259" key="1">
    <source>
        <dbReference type="Pfam" id="PF00117"/>
    </source>
</evidence>
<name>A0A2P4EUY3_9GAMM</name>
<dbReference type="AlphaFoldDB" id="A0A2P4EUY3"/>
<sequence>MRAHYLQHAEFEGLGMIEHWLHSKGYEISCSRMYAGDPLPALDEFDVLIIMGGPMSANDEAQLPWLHSEKAFIRAALTADKVILGICLGAQLIAASLGQAVYPNREREIGWFPVRGSTHQNGAAFHFPPRLPVLHWHGETFDLPHGAVLLASSEVCRNQAFQLGRSVIGLQFHLEANRQLLDQFVTAEAASLVPSEWVQSAEHILQVDDSTLASTTDLLDRLLHYLTEGK</sequence>
<dbReference type="Gene3D" id="3.40.50.880">
    <property type="match status" value="1"/>
</dbReference>
<dbReference type="InterPro" id="IPR017926">
    <property type="entry name" value="GATASE"/>
</dbReference>
<dbReference type="OrthoDB" id="9813383at2"/>
<keyword evidence="2" id="KW-0808">Transferase</keyword>
<gene>
    <name evidence="2" type="ORF">C1949_09815</name>
</gene>
<dbReference type="InterPro" id="IPR029062">
    <property type="entry name" value="Class_I_gatase-like"/>
</dbReference>
<organism evidence="2 3">
    <name type="scientific">Halopseudomonas oceani</name>
    <dbReference type="NCBI Taxonomy" id="1708783"/>
    <lineage>
        <taxon>Bacteria</taxon>
        <taxon>Pseudomonadati</taxon>
        <taxon>Pseudomonadota</taxon>
        <taxon>Gammaproteobacteria</taxon>
        <taxon>Pseudomonadales</taxon>
        <taxon>Pseudomonadaceae</taxon>
        <taxon>Halopseudomonas</taxon>
    </lineage>
</organism>
<accession>A0A2P4EUY3</accession>
<keyword evidence="3" id="KW-1185">Reference proteome</keyword>
<dbReference type="Pfam" id="PF00117">
    <property type="entry name" value="GATase"/>
    <property type="match status" value="1"/>
</dbReference>
<feature type="domain" description="Glutamine amidotransferase" evidence="1">
    <location>
        <begin position="41"/>
        <end position="183"/>
    </location>
</feature>
<dbReference type="EMBL" id="PPSK01000008">
    <property type="protein sequence ID" value="POB03367.1"/>
    <property type="molecule type" value="Genomic_DNA"/>
</dbReference>
<dbReference type="CDD" id="cd01741">
    <property type="entry name" value="GATase1_1"/>
    <property type="match status" value="1"/>
</dbReference>
<dbReference type="PROSITE" id="PS51273">
    <property type="entry name" value="GATASE_TYPE_1"/>
    <property type="match status" value="1"/>
</dbReference>
<dbReference type="RefSeq" id="WP_104738309.1">
    <property type="nucleotide sequence ID" value="NZ_BMHR01000005.1"/>
</dbReference>
<evidence type="ECO:0000313" key="3">
    <source>
        <dbReference type="Proteomes" id="UP000243451"/>
    </source>
</evidence>
<dbReference type="PANTHER" id="PTHR42695:SF5">
    <property type="entry name" value="GLUTAMINE AMIDOTRANSFERASE YLR126C-RELATED"/>
    <property type="match status" value="1"/>
</dbReference>
<dbReference type="PANTHER" id="PTHR42695">
    <property type="entry name" value="GLUTAMINE AMIDOTRANSFERASE YLR126C-RELATED"/>
    <property type="match status" value="1"/>
</dbReference>
<proteinExistence type="predicted"/>
<dbReference type="GO" id="GO:0016740">
    <property type="term" value="F:transferase activity"/>
    <property type="evidence" value="ECO:0007669"/>
    <property type="project" value="UniProtKB-KW"/>
</dbReference>
<evidence type="ECO:0000313" key="2">
    <source>
        <dbReference type="EMBL" id="POB03367.1"/>
    </source>
</evidence>
<reference evidence="2 3" key="1">
    <citation type="submission" date="2018-01" db="EMBL/GenBank/DDBJ databases">
        <title>Draft genome of the type strain Pseudomonas oceani DSM 100277 isolated from the deep water in Okinawa trough, northwestern Pacific Ocean.</title>
        <authorList>
            <person name="Gomila M."/>
            <person name="Mulet M."/>
            <person name="Garcia-Valdes E."/>
            <person name="Lalucat J."/>
        </authorList>
    </citation>
    <scope>NUCLEOTIDE SEQUENCE [LARGE SCALE GENOMIC DNA]</scope>
    <source>
        <strain evidence="2 3">DSM 100277</strain>
    </source>
</reference>
<protein>
    <submittedName>
        <fullName evidence="2">Amidotransferase</fullName>
    </submittedName>
</protein>
<dbReference type="FunFam" id="3.40.50.880:FF:000033">
    <property type="entry name" value="Glutamine amidotransferase class-I"/>
    <property type="match status" value="1"/>
</dbReference>